<dbReference type="Pfam" id="PF13411">
    <property type="entry name" value="MerR_1"/>
    <property type="match status" value="1"/>
</dbReference>
<dbReference type="PANTHER" id="PTHR30204:SF90">
    <property type="entry name" value="HTH-TYPE TRANSCRIPTIONAL ACTIVATOR MTA"/>
    <property type="match status" value="1"/>
</dbReference>
<gene>
    <name evidence="4" type="ORF">CIL05_18955</name>
</gene>
<evidence type="ECO:0000256" key="1">
    <source>
        <dbReference type="ARBA" id="ARBA00023125"/>
    </source>
</evidence>
<keyword evidence="5" id="KW-1185">Reference proteome</keyword>
<dbReference type="PROSITE" id="PS00552">
    <property type="entry name" value="HTH_MERR_1"/>
    <property type="match status" value="1"/>
</dbReference>
<feature type="coiled-coil region" evidence="2">
    <location>
        <begin position="182"/>
        <end position="209"/>
    </location>
</feature>
<dbReference type="SMART" id="SM00422">
    <property type="entry name" value="HTH_MERR"/>
    <property type="match status" value="1"/>
</dbReference>
<protein>
    <recommendedName>
        <fullName evidence="3">HTH merR-type domain-containing protein</fullName>
    </recommendedName>
</protein>
<dbReference type="InterPro" id="IPR009061">
    <property type="entry name" value="DNA-bd_dom_put_sf"/>
</dbReference>
<dbReference type="InterPro" id="IPR047057">
    <property type="entry name" value="MerR_fam"/>
</dbReference>
<feature type="domain" description="HTH merR-type" evidence="3">
    <location>
        <begin position="36"/>
        <end position="105"/>
    </location>
</feature>
<dbReference type="InterPro" id="IPR000551">
    <property type="entry name" value="MerR-type_HTH_dom"/>
</dbReference>
<dbReference type="Proteomes" id="UP000218887">
    <property type="component" value="Unassembled WGS sequence"/>
</dbReference>
<reference evidence="4 5" key="1">
    <citation type="submission" date="2017-08" db="EMBL/GenBank/DDBJ databases">
        <title>Virgibacillus indicus sp. nov. and Virgibacillus profoundi sp. nov, two moderately halophilic bacteria isolated from marine sediment by using the Microfluidic Streak Plate.</title>
        <authorList>
            <person name="Xu B."/>
            <person name="Hu B."/>
            <person name="Wang J."/>
            <person name="Zhu Y."/>
            <person name="Huang L."/>
            <person name="Du W."/>
            <person name="Huang Y."/>
        </authorList>
    </citation>
    <scope>NUCLEOTIDE SEQUENCE [LARGE SCALE GENOMIC DNA]</scope>
    <source>
        <strain evidence="4 5">IO3-P3-H5</strain>
    </source>
</reference>
<keyword evidence="1" id="KW-0238">DNA-binding</keyword>
<accession>A0A2A2I7I1</accession>
<organism evidence="4 5">
    <name type="scientific">Virgibacillus profundi</name>
    <dbReference type="NCBI Taxonomy" id="2024555"/>
    <lineage>
        <taxon>Bacteria</taxon>
        <taxon>Bacillati</taxon>
        <taxon>Bacillota</taxon>
        <taxon>Bacilli</taxon>
        <taxon>Bacillales</taxon>
        <taxon>Bacillaceae</taxon>
        <taxon>Virgibacillus</taxon>
    </lineage>
</organism>
<dbReference type="SUPFAM" id="SSF46955">
    <property type="entry name" value="Putative DNA-binding domain"/>
    <property type="match status" value="1"/>
</dbReference>
<dbReference type="GO" id="GO:0003677">
    <property type="term" value="F:DNA binding"/>
    <property type="evidence" value="ECO:0007669"/>
    <property type="project" value="UniProtKB-KW"/>
</dbReference>
<evidence type="ECO:0000313" key="5">
    <source>
        <dbReference type="Proteomes" id="UP000218887"/>
    </source>
</evidence>
<dbReference type="InterPro" id="IPR012925">
    <property type="entry name" value="TipAS_dom"/>
</dbReference>
<dbReference type="PANTHER" id="PTHR30204">
    <property type="entry name" value="REDOX-CYCLING DRUG-SENSING TRANSCRIPTIONAL ACTIVATOR SOXR"/>
    <property type="match status" value="1"/>
</dbReference>
<name>A0A2A2I7I1_9BACI</name>
<dbReference type="Gene3D" id="1.10.1660.10">
    <property type="match status" value="1"/>
</dbReference>
<dbReference type="GO" id="GO:0003700">
    <property type="term" value="F:DNA-binding transcription factor activity"/>
    <property type="evidence" value="ECO:0007669"/>
    <property type="project" value="InterPro"/>
</dbReference>
<dbReference type="EMBL" id="NPOA01000016">
    <property type="protein sequence ID" value="PAV27951.1"/>
    <property type="molecule type" value="Genomic_DNA"/>
</dbReference>
<dbReference type="AlphaFoldDB" id="A0A2A2I7I1"/>
<evidence type="ECO:0000256" key="2">
    <source>
        <dbReference type="SAM" id="Coils"/>
    </source>
</evidence>
<comment type="caution">
    <text evidence="4">The sequence shown here is derived from an EMBL/GenBank/DDBJ whole genome shotgun (WGS) entry which is preliminary data.</text>
</comment>
<keyword evidence="2" id="KW-0175">Coiled coil</keyword>
<dbReference type="Pfam" id="PF07739">
    <property type="entry name" value="TipAS"/>
    <property type="match status" value="1"/>
</dbReference>
<dbReference type="PROSITE" id="PS50937">
    <property type="entry name" value="HTH_MERR_2"/>
    <property type="match status" value="1"/>
</dbReference>
<evidence type="ECO:0000313" key="4">
    <source>
        <dbReference type="EMBL" id="PAV27951.1"/>
    </source>
</evidence>
<sequence>MKQVVKSVEEHIALNKVKSRNFCKLILRDVIGVKEYWKVGELATLTGLTIRTLRYYDQIHLFSPSEFTESGHRLYTKSDLTNLQQILSLKQMGLSLDDIKTVMMNKEESSAANIIESQIGRLKGDIHVQENLLNELEITLKIIRSKEIMSVEEITQLLGAMKMYQDKYFTKLQLDSIRNFYNNFEEEDLENAEEEFKRVLEKIRLEKEKGNPPTNRNVKLLAEEWKRILQSTTVNDPGIWKQAEKFHAENPGNELQYGMDAELYKYIQEALK</sequence>
<proteinExistence type="predicted"/>
<dbReference type="CDD" id="cd01106">
    <property type="entry name" value="HTH_TipAL-Mta"/>
    <property type="match status" value="1"/>
</dbReference>
<evidence type="ECO:0000259" key="3">
    <source>
        <dbReference type="PROSITE" id="PS50937"/>
    </source>
</evidence>